<evidence type="ECO:0000259" key="5">
    <source>
        <dbReference type="PROSITE" id="PS51071"/>
    </source>
</evidence>
<dbReference type="Pfam" id="PF01380">
    <property type="entry name" value="SIS"/>
    <property type="match status" value="1"/>
</dbReference>
<dbReference type="InterPro" id="IPR000281">
    <property type="entry name" value="HTH_RpiR"/>
</dbReference>
<keyword evidence="3" id="KW-0804">Transcription</keyword>
<proteinExistence type="predicted"/>
<dbReference type="InterPro" id="IPR035472">
    <property type="entry name" value="RpiR-like_SIS"/>
</dbReference>
<protein>
    <submittedName>
        <fullName evidence="7">MurR/RpiR family transcriptional regulator</fullName>
    </submittedName>
</protein>
<feature type="domain" description="HTH rpiR-type" evidence="5">
    <location>
        <begin position="10"/>
        <end position="86"/>
    </location>
</feature>
<dbReference type="Pfam" id="PF01418">
    <property type="entry name" value="HTH_6"/>
    <property type="match status" value="1"/>
</dbReference>
<evidence type="ECO:0000256" key="3">
    <source>
        <dbReference type="ARBA" id="ARBA00023163"/>
    </source>
</evidence>
<dbReference type="Gene3D" id="1.10.10.10">
    <property type="entry name" value="Winged helix-like DNA-binding domain superfamily/Winged helix DNA-binding domain"/>
    <property type="match status" value="1"/>
</dbReference>
<dbReference type="RefSeq" id="WP_163493535.1">
    <property type="nucleotide sequence ID" value="NZ_CP048711.1"/>
</dbReference>
<dbReference type="PROSITE" id="PS51071">
    <property type="entry name" value="HTH_RPIR"/>
    <property type="match status" value="1"/>
</dbReference>
<feature type="domain" description="SIS" evidence="6">
    <location>
        <begin position="139"/>
        <end position="277"/>
    </location>
</feature>
<dbReference type="InterPro" id="IPR036388">
    <property type="entry name" value="WH-like_DNA-bd_sf"/>
</dbReference>
<dbReference type="SUPFAM" id="SSF46689">
    <property type="entry name" value="Homeodomain-like"/>
    <property type="match status" value="1"/>
</dbReference>
<dbReference type="InterPro" id="IPR046348">
    <property type="entry name" value="SIS_dom_sf"/>
</dbReference>
<dbReference type="InterPro" id="IPR001347">
    <property type="entry name" value="SIS_dom"/>
</dbReference>
<dbReference type="EMBL" id="CP048711">
    <property type="protein sequence ID" value="QIB64285.1"/>
    <property type="molecule type" value="Genomic_DNA"/>
</dbReference>
<evidence type="ECO:0000313" key="7">
    <source>
        <dbReference type="EMBL" id="QIB64285.1"/>
    </source>
</evidence>
<evidence type="ECO:0000256" key="1">
    <source>
        <dbReference type="ARBA" id="ARBA00023015"/>
    </source>
</evidence>
<sequence>MTPHPPPDYESLRAQMSERYNSLSKRLRQIAKFAWDNPTIMAMETTAVIAERAGVQPSALIRFAKAFGYSGFTEMQRPFQAHVTERSASYKERFRDVASAGATTPDDGPLGLLEQFCEANRAALEFLQEGIDGQSLEQAVRLLQQAHHIYVMGQRRSFPVASYISYNLNHVECRAQLLHGMGGMLFEHAQTMSPGDVLIATSFSPYSEETAQVVELARQRKIPVIVISDSSLNSIAKAATVCFDVHDAEVYSFRSLTASMCLAQALCTALAMDRNGEGSGASRKSTRKRSTAKEKRA</sequence>
<evidence type="ECO:0000313" key="8">
    <source>
        <dbReference type="Proteomes" id="UP000477680"/>
    </source>
</evidence>
<keyword evidence="1" id="KW-0805">Transcription regulation</keyword>
<evidence type="ECO:0000256" key="2">
    <source>
        <dbReference type="ARBA" id="ARBA00023125"/>
    </source>
</evidence>
<accession>A0A6C0U1R4</accession>
<dbReference type="Gene3D" id="3.40.50.10490">
    <property type="entry name" value="Glucose-6-phosphate isomerase like protein, domain 1"/>
    <property type="match status" value="1"/>
</dbReference>
<feature type="region of interest" description="Disordered" evidence="4">
    <location>
        <begin position="275"/>
        <end position="297"/>
    </location>
</feature>
<dbReference type="Proteomes" id="UP000477680">
    <property type="component" value="Chromosome"/>
</dbReference>
<dbReference type="GO" id="GO:0097367">
    <property type="term" value="F:carbohydrate derivative binding"/>
    <property type="evidence" value="ECO:0007669"/>
    <property type="project" value="InterPro"/>
</dbReference>
<evidence type="ECO:0000256" key="4">
    <source>
        <dbReference type="SAM" id="MobiDB-lite"/>
    </source>
</evidence>
<evidence type="ECO:0000259" key="6">
    <source>
        <dbReference type="PROSITE" id="PS51464"/>
    </source>
</evidence>
<dbReference type="InterPro" id="IPR009057">
    <property type="entry name" value="Homeodomain-like_sf"/>
</dbReference>
<dbReference type="GO" id="GO:0003700">
    <property type="term" value="F:DNA-binding transcription factor activity"/>
    <property type="evidence" value="ECO:0007669"/>
    <property type="project" value="InterPro"/>
</dbReference>
<dbReference type="PROSITE" id="PS51464">
    <property type="entry name" value="SIS"/>
    <property type="match status" value="1"/>
</dbReference>
<organism evidence="7 8">
    <name type="scientific">Kineobactrum salinum</name>
    <dbReference type="NCBI Taxonomy" id="2708301"/>
    <lineage>
        <taxon>Bacteria</taxon>
        <taxon>Pseudomonadati</taxon>
        <taxon>Pseudomonadota</taxon>
        <taxon>Gammaproteobacteria</taxon>
        <taxon>Cellvibrionales</taxon>
        <taxon>Halieaceae</taxon>
        <taxon>Kineobactrum</taxon>
    </lineage>
</organism>
<dbReference type="PANTHER" id="PTHR30514:SF20">
    <property type="entry name" value="TRANSCRIPTIONAL REGULATOR"/>
    <property type="match status" value="1"/>
</dbReference>
<dbReference type="CDD" id="cd05013">
    <property type="entry name" value="SIS_RpiR"/>
    <property type="match status" value="1"/>
</dbReference>
<keyword evidence="2" id="KW-0238">DNA-binding</keyword>
<name>A0A6C0U1R4_9GAMM</name>
<dbReference type="PANTHER" id="PTHR30514">
    <property type="entry name" value="GLUCOKINASE"/>
    <property type="match status" value="1"/>
</dbReference>
<dbReference type="AlphaFoldDB" id="A0A6C0U1R4"/>
<dbReference type="GO" id="GO:0003677">
    <property type="term" value="F:DNA binding"/>
    <property type="evidence" value="ECO:0007669"/>
    <property type="project" value="UniProtKB-KW"/>
</dbReference>
<keyword evidence="8" id="KW-1185">Reference proteome</keyword>
<gene>
    <name evidence="7" type="ORF">G3T16_01570</name>
</gene>
<reference evidence="7 8" key="1">
    <citation type="submission" date="2020-02" db="EMBL/GenBank/DDBJ databases">
        <title>Genome sequencing for Kineobactrum sp. M2.</title>
        <authorList>
            <person name="Park S.-J."/>
        </authorList>
    </citation>
    <scope>NUCLEOTIDE SEQUENCE [LARGE SCALE GENOMIC DNA]</scope>
    <source>
        <strain evidence="7 8">M2</strain>
    </source>
</reference>
<dbReference type="SUPFAM" id="SSF53697">
    <property type="entry name" value="SIS domain"/>
    <property type="match status" value="1"/>
</dbReference>
<dbReference type="GO" id="GO:1901135">
    <property type="term" value="P:carbohydrate derivative metabolic process"/>
    <property type="evidence" value="ECO:0007669"/>
    <property type="project" value="InterPro"/>
</dbReference>
<dbReference type="InterPro" id="IPR047640">
    <property type="entry name" value="RpiR-like"/>
</dbReference>
<dbReference type="KEGG" id="kim:G3T16_01570"/>